<dbReference type="InterPro" id="IPR011990">
    <property type="entry name" value="TPR-like_helical_dom_sf"/>
</dbReference>
<name>R7QT83_CHOCR</name>
<evidence type="ECO:0000313" key="4">
    <source>
        <dbReference type="Proteomes" id="UP000012073"/>
    </source>
</evidence>
<feature type="repeat" description="PPR" evidence="2">
    <location>
        <begin position="322"/>
        <end position="356"/>
    </location>
</feature>
<reference evidence="4" key="1">
    <citation type="journal article" date="2013" name="Proc. Natl. Acad. Sci. U.S.A.">
        <title>Genome structure and metabolic features in the red seaweed Chondrus crispus shed light on evolution of the Archaeplastida.</title>
        <authorList>
            <person name="Collen J."/>
            <person name="Porcel B."/>
            <person name="Carre W."/>
            <person name="Ball S.G."/>
            <person name="Chaparro C."/>
            <person name="Tonon T."/>
            <person name="Barbeyron T."/>
            <person name="Michel G."/>
            <person name="Noel B."/>
            <person name="Valentin K."/>
            <person name="Elias M."/>
            <person name="Artiguenave F."/>
            <person name="Arun A."/>
            <person name="Aury J.M."/>
            <person name="Barbosa-Neto J.F."/>
            <person name="Bothwell J.H."/>
            <person name="Bouget F.Y."/>
            <person name="Brillet L."/>
            <person name="Cabello-Hurtado F."/>
            <person name="Capella-Gutierrez S."/>
            <person name="Charrier B."/>
            <person name="Cladiere L."/>
            <person name="Cock J.M."/>
            <person name="Coelho S.M."/>
            <person name="Colleoni C."/>
            <person name="Czjzek M."/>
            <person name="Da Silva C."/>
            <person name="Delage L."/>
            <person name="Denoeud F."/>
            <person name="Deschamps P."/>
            <person name="Dittami S.M."/>
            <person name="Gabaldon T."/>
            <person name="Gachon C.M."/>
            <person name="Groisillier A."/>
            <person name="Herve C."/>
            <person name="Jabbari K."/>
            <person name="Katinka M."/>
            <person name="Kloareg B."/>
            <person name="Kowalczyk N."/>
            <person name="Labadie K."/>
            <person name="Leblanc C."/>
            <person name="Lopez P.J."/>
            <person name="McLachlan D.H."/>
            <person name="Meslet-Cladiere L."/>
            <person name="Moustafa A."/>
            <person name="Nehr Z."/>
            <person name="Nyvall Collen P."/>
            <person name="Panaud O."/>
            <person name="Partensky F."/>
            <person name="Poulain J."/>
            <person name="Rensing S.A."/>
            <person name="Rousvoal S."/>
            <person name="Samson G."/>
            <person name="Symeonidi A."/>
            <person name="Weissenbach J."/>
            <person name="Zambounis A."/>
            <person name="Wincker P."/>
            <person name="Boyen C."/>
        </authorList>
    </citation>
    <scope>NUCLEOTIDE SEQUENCE [LARGE SCALE GENOMIC DNA]</scope>
    <source>
        <strain evidence="4">cv. Stackhouse</strain>
    </source>
</reference>
<feature type="repeat" description="PPR" evidence="2">
    <location>
        <begin position="631"/>
        <end position="665"/>
    </location>
</feature>
<keyword evidence="1" id="KW-0677">Repeat</keyword>
<dbReference type="GeneID" id="17318734"/>
<dbReference type="Pfam" id="PF13041">
    <property type="entry name" value="PPR_2"/>
    <property type="match status" value="3"/>
</dbReference>
<evidence type="ECO:0000313" key="3">
    <source>
        <dbReference type="EMBL" id="CDF40721.1"/>
    </source>
</evidence>
<dbReference type="STRING" id="2769.R7QT83"/>
<feature type="repeat" description="PPR" evidence="2">
    <location>
        <begin position="561"/>
        <end position="595"/>
    </location>
</feature>
<dbReference type="PANTHER" id="PTHR47447">
    <property type="entry name" value="OS03G0856100 PROTEIN"/>
    <property type="match status" value="1"/>
</dbReference>
<dbReference type="NCBIfam" id="TIGR00756">
    <property type="entry name" value="PPR"/>
    <property type="match status" value="4"/>
</dbReference>
<feature type="repeat" description="PPR" evidence="2">
    <location>
        <begin position="596"/>
        <end position="630"/>
    </location>
</feature>
<dbReference type="InterPro" id="IPR002885">
    <property type="entry name" value="PPR_rpt"/>
</dbReference>
<evidence type="ECO:0000256" key="1">
    <source>
        <dbReference type="ARBA" id="ARBA00022737"/>
    </source>
</evidence>
<dbReference type="Proteomes" id="UP000012073">
    <property type="component" value="Unassembled WGS sequence"/>
</dbReference>
<feature type="repeat" description="PPR" evidence="2">
    <location>
        <begin position="668"/>
        <end position="702"/>
    </location>
</feature>
<dbReference type="OMA" id="FREMSHM"/>
<dbReference type="Gramene" id="CDF40721">
    <property type="protein sequence ID" value="CDF40721"/>
    <property type="gene ID" value="CHC_T00007367001"/>
</dbReference>
<proteinExistence type="predicted"/>
<dbReference type="EMBL" id="HG002236">
    <property type="protein sequence ID" value="CDF40721.1"/>
    <property type="molecule type" value="Genomic_DNA"/>
</dbReference>
<evidence type="ECO:0008006" key="5">
    <source>
        <dbReference type="Google" id="ProtNLM"/>
    </source>
</evidence>
<organism evidence="3 4">
    <name type="scientific">Chondrus crispus</name>
    <name type="common">Carrageen Irish moss</name>
    <name type="synonym">Polymorpha crispa</name>
    <dbReference type="NCBI Taxonomy" id="2769"/>
    <lineage>
        <taxon>Eukaryota</taxon>
        <taxon>Rhodophyta</taxon>
        <taxon>Florideophyceae</taxon>
        <taxon>Rhodymeniophycidae</taxon>
        <taxon>Gigartinales</taxon>
        <taxon>Gigartinaceae</taxon>
        <taxon>Chondrus</taxon>
    </lineage>
</organism>
<dbReference type="AlphaFoldDB" id="R7QT83"/>
<keyword evidence="4" id="KW-1185">Reference proteome</keyword>
<dbReference type="Pfam" id="PF01535">
    <property type="entry name" value="PPR"/>
    <property type="match status" value="3"/>
</dbReference>
<dbReference type="RefSeq" id="XP_005711015.1">
    <property type="nucleotide sequence ID" value="XM_005710958.1"/>
</dbReference>
<dbReference type="KEGG" id="ccp:CHC_T00007367001"/>
<dbReference type="OrthoDB" id="185373at2759"/>
<gene>
    <name evidence="3" type="ORF">CHC_T00007367001</name>
</gene>
<dbReference type="PhylomeDB" id="R7QT83"/>
<dbReference type="Gene3D" id="1.25.40.10">
    <property type="entry name" value="Tetratricopeptide repeat domain"/>
    <property type="match status" value="5"/>
</dbReference>
<sequence>MCPWRFPSEFGTPLRSAQFRLWLVVRRILFSFLASPEMQAFASHVPIALNAHSQRSRISPLSEVIKPPRLPSRTRCRCQLQIPQPVASDSSPLANSVEQDLQNGQLEVAITRIEEAISNQTKEQEPALVYHFFHSLLFRASKGRQWHVALRTFYAMESTGLFCVRSTSCHLFTVLTRAGRIKEAEKAMNALWKTYIVLADGSQKELKGGQLQRRQPDEKMVTNMANSAVELGRPDIAVNALQKMEKHGVAFTVFTVSVLIKAHGRQRNVEGVTNVLNGLVGRRIEPDLIVLNTAIDAYVRCGEKGKAGQVLRDISKRGLAPNASSYNPILREIARSGKLEEALNLQEDMNRRDIKPSAYTYNALIQTAVTARQWTLATDLLIASSAAAQKWSRKGSRSRGENYEDSAAAAMSKDVAVGFTTVISGLALNGDIKRAGQLLDYMVKRIEESGKSAKLEAEIGIAVSAILSALLGQNEVVRAWRLFRSVRKRFSISLPPDTYNAVIRGLARRGEVAYMDAADYVFSEMMEAFNEQRCRENEDDYPLPKDVLGSTRGAKATPQDITLAYNTLIDGHCRCGMASAGEGLLEEMEENGHVATVVTYTTLINGYGKETDLVSTRRIFKRMRERGISPDRVTMNAFIGGCVRSGDMELALRLFEEMQRVGSRVSPNLVTFSALIAGYVRQNKRNEAWDMYEEMKGLQIVPNERLLDRMMAAFVSPDLKPGRGEMDDGEENVHEADMEEVLNLGEQVEGKLEVGLEGDVLRKEGWTSQRATILLQDMEICRCSEVNKKRWRKAISSLWVS</sequence>
<accession>R7QT83</accession>
<protein>
    <recommendedName>
        <fullName evidence="5">Pentacotripeptide-repeat region of PRORP domain-containing protein</fullName>
    </recommendedName>
</protein>
<feature type="repeat" description="PPR" evidence="2">
    <location>
        <begin position="287"/>
        <end position="321"/>
    </location>
</feature>
<evidence type="ECO:0000256" key="2">
    <source>
        <dbReference type="PROSITE-ProRule" id="PRU00708"/>
    </source>
</evidence>
<dbReference type="PROSITE" id="PS51375">
    <property type="entry name" value="PPR"/>
    <property type="match status" value="6"/>
</dbReference>
<dbReference type="PANTHER" id="PTHR47447:SF22">
    <property type="entry name" value="TETRATRICOPEPTIDE-LIKE HELICAL DOMAIN SUPERFAMILY"/>
    <property type="match status" value="1"/>
</dbReference>